<evidence type="ECO:0000313" key="5">
    <source>
        <dbReference type="Proteomes" id="UP000003157"/>
    </source>
</evidence>
<dbReference type="EMBL" id="ADKX01000007">
    <property type="protein sequence ID" value="EFW06231.1"/>
    <property type="molecule type" value="Genomic_DNA"/>
</dbReference>
<evidence type="ECO:0000259" key="3">
    <source>
        <dbReference type="Pfam" id="PF00857"/>
    </source>
</evidence>
<dbReference type="Gene3D" id="3.40.50.850">
    <property type="entry name" value="Isochorismatase-like"/>
    <property type="match status" value="1"/>
</dbReference>
<protein>
    <submittedName>
        <fullName evidence="4">Amidase nicotinamidase family protein</fullName>
    </submittedName>
</protein>
<accession>E7G6S5</accession>
<comment type="similarity">
    <text evidence="1">Belongs to the isochorismatase family.</text>
</comment>
<dbReference type="SUPFAM" id="SSF52499">
    <property type="entry name" value="Isochorismatase-like hydrolases"/>
    <property type="match status" value="1"/>
</dbReference>
<name>E7G6S5_9FIRM</name>
<dbReference type="AlphaFoldDB" id="E7G6S5"/>
<gene>
    <name evidence="4" type="ORF">HMPREF9488_00463</name>
</gene>
<sequence length="175" mass="20444">MNYDAMIIIDMQTALINEHPFNERKVISNIQELISLCRMQNIPLIYIRHDGGTGDELEKGTEGWEIHKALAPSQEDCIIDKKYNSAFRQTVLREYLENLNAKKIIMCGMQTEYCFDVSCKVAFEYGYEVTIPKDTTTTFDNDFTSGEKLARYYEEKIWNHRYANVLSIDEIRDTM</sequence>
<reference evidence="4 5" key="1">
    <citation type="submission" date="2010-12" db="EMBL/GenBank/DDBJ databases">
        <title>The Genome Sequence of Coprobacillus sp. strain 29_1.</title>
        <authorList>
            <consortium name="The Broad Institute Genome Sequencing Platform"/>
            <person name="Earl A."/>
            <person name="Ward D."/>
            <person name="Feldgarden M."/>
            <person name="Gevers D."/>
            <person name="Daigneault M."/>
            <person name="Sibley C.D."/>
            <person name="White A."/>
            <person name="Strauss J."/>
            <person name="Allen-Vercoe E."/>
            <person name="Young S.K."/>
            <person name="Zeng Q."/>
            <person name="Gargeya S."/>
            <person name="Fitzgerald M."/>
            <person name="Haas B."/>
            <person name="Abouelleil A."/>
            <person name="Alvarado L."/>
            <person name="Arachchi H.M."/>
            <person name="Berlin A."/>
            <person name="Brown A."/>
            <person name="Chapman S.B."/>
            <person name="Chen Z."/>
            <person name="Dunbar C."/>
            <person name="Freedman E."/>
            <person name="Gearin G."/>
            <person name="Gellesch M."/>
            <person name="Goldberg J."/>
            <person name="Griggs A."/>
            <person name="Gujja S."/>
            <person name="Heilman E."/>
            <person name="Heiman D."/>
            <person name="Howarth C."/>
            <person name="Larson L."/>
            <person name="Lui A."/>
            <person name="MacDonald P.J.P."/>
            <person name="Mehta T."/>
            <person name="Montmayeur A."/>
            <person name="Murphy C."/>
            <person name="Neiman D."/>
            <person name="Pearson M."/>
            <person name="Priest M."/>
            <person name="Roberts A."/>
            <person name="Saif S."/>
            <person name="Shea T."/>
            <person name="Shenoy N."/>
            <person name="Sisk P."/>
            <person name="Stolte C."/>
            <person name="Sykes S."/>
            <person name="White J."/>
            <person name="Yandava C."/>
            <person name="Nusbaum C."/>
            <person name="Birren B."/>
        </authorList>
    </citation>
    <scope>NUCLEOTIDE SEQUENCE [LARGE SCALE GENOMIC DNA]</scope>
    <source>
        <strain evidence="4 5">29_1</strain>
    </source>
</reference>
<evidence type="ECO:0000313" key="4">
    <source>
        <dbReference type="EMBL" id="EFW06231.1"/>
    </source>
</evidence>
<organism evidence="4 5">
    <name type="scientific">Coprobacillus cateniformis</name>
    <dbReference type="NCBI Taxonomy" id="100884"/>
    <lineage>
        <taxon>Bacteria</taxon>
        <taxon>Bacillati</taxon>
        <taxon>Bacillota</taxon>
        <taxon>Erysipelotrichia</taxon>
        <taxon>Erysipelotrichales</taxon>
        <taxon>Coprobacillaceae</taxon>
        <taxon>Coprobacillus</taxon>
    </lineage>
</organism>
<dbReference type="InterPro" id="IPR050272">
    <property type="entry name" value="Isochorismatase-like_hydrls"/>
</dbReference>
<comment type="caution">
    <text evidence="4">The sequence shown here is derived from an EMBL/GenBank/DDBJ whole genome shotgun (WGS) entry which is preliminary data.</text>
</comment>
<keyword evidence="2" id="KW-0378">Hydrolase</keyword>
<dbReference type="eggNOG" id="COG1335">
    <property type="taxonomic scope" value="Bacteria"/>
</dbReference>
<dbReference type="RefSeq" id="WP_008787584.1">
    <property type="nucleotide sequence ID" value="NZ_AKCB01000001.1"/>
</dbReference>
<dbReference type="Proteomes" id="UP000003157">
    <property type="component" value="Unassembled WGS sequence"/>
</dbReference>
<dbReference type="PANTHER" id="PTHR43540:SF14">
    <property type="entry name" value="ISOCHORISMATASE"/>
    <property type="match status" value="1"/>
</dbReference>
<dbReference type="GO" id="GO:0016787">
    <property type="term" value="F:hydrolase activity"/>
    <property type="evidence" value="ECO:0007669"/>
    <property type="project" value="UniProtKB-KW"/>
</dbReference>
<keyword evidence="5" id="KW-1185">Reference proteome</keyword>
<dbReference type="InterPro" id="IPR000868">
    <property type="entry name" value="Isochorismatase-like_dom"/>
</dbReference>
<dbReference type="HOGENOM" id="CLU_068979_5_5_9"/>
<dbReference type="OrthoDB" id="9785724at2"/>
<evidence type="ECO:0000256" key="1">
    <source>
        <dbReference type="ARBA" id="ARBA00006336"/>
    </source>
</evidence>
<dbReference type="PANTHER" id="PTHR43540">
    <property type="entry name" value="PEROXYUREIDOACRYLATE/UREIDOACRYLATE AMIDOHYDROLASE-RELATED"/>
    <property type="match status" value="1"/>
</dbReference>
<evidence type="ECO:0000256" key="2">
    <source>
        <dbReference type="ARBA" id="ARBA00022801"/>
    </source>
</evidence>
<feature type="domain" description="Isochorismatase-like" evidence="3">
    <location>
        <begin position="5"/>
        <end position="143"/>
    </location>
</feature>
<dbReference type="InterPro" id="IPR036380">
    <property type="entry name" value="Isochorismatase-like_sf"/>
</dbReference>
<dbReference type="Pfam" id="PF00857">
    <property type="entry name" value="Isochorismatase"/>
    <property type="match status" value="1"/>
</dbReference>
<dbReference type="GeneID" id="78229127"/>
<proteinExistence type="inferred from homology"/>
<dbReference type="CDD" id="cd01014">
    <property type="entry name" value="nicotinamidase_related"/>
    <property type="match status" value="1"/>
</dbReference>
<dbReference type="STRING" id="100884.GCA_000269565_01247"/>